<proteinExistence type="predicted"/>
<name>A0A212JNM4_9BACT</name>
<sequence length="68" mass="8215">MHYTDLFRIFHLPFSEKIHLYSITNKLFTKIFKKSNTDLVIKYQKTLELCIKSISYEYESNKHRIGSL</sequence>
<gene>
    <name evidence="1" type="ORF">KL86DYS1_20342</name>
</gene>
<accession>A0A212JNM4</accession>
<dbReference type="AlphaFoldDB" id="A0A212JNM4"/>
<dbReference type="EMBL" id="FLUM01000002">
    <property type="protein sequence ID" value="SBW01000.1"/>
    <property type="molecule type" value="Genomic_DNA"/>
</dbReference>
<evidence type="ECO:0000313" key="1">
    <source>
        <dbReference type="EMBL" id="SBW01000.1"/>
    </source>
</evidence>
<protein>
    <submittedName>
        <fullName evidence="1">Uncharacterized protein</fullName>
    </submittedName>
</protein>
<organism evidence="1">
    <name type="scientific">uncultured Dysgonomonas sp</name>
    <dbReference type="NCBI Taxonomy" id="206096"/>
    <lineage>
        <taxon>Bacteria</taxon>
        <taxon>Pseudomonadati</taxon>
        <taxon>Bacteroidota</taxon>
        <taxon>Bacteroidia</taxon>
        <taxon>Bacteroidales</taxon>
        <taxon>Dysgonomonadaceae</taxon>
        <taxon>Dysgonomonas</taxon>
        <taxon>environmental samples</taxon>
    </lineage>
</organism>
<reference evidence="1" key="1">
    <citation type="submission" date="2016-04" db="EMBL/GenBank/DDBJ databases">
        <authorList>
            <person name="Evans L.H."/>
            <person name="Alamgir A."/>
            <person name="Owens N."/>
            <person name="Weber N.D."/>
            <person name="Virtaneva K."/>
            <person name="Barbian K."/>
            <person name="Babar A."/>
            <person name="Rosenke K."/>
        </authorList>
    </citation>
    <scope>NUCLEOTIDE SEQUENCE</scope>
    <source>
        <strain evidence="1">86-1</strain>
    </source>
</reference>